<keyword evidence="1" id="KW-0812">Transmembrane</keyword>
<protein>
    <submittedName>
        <fullName evidence="2">Uncharacterized protein</fullName>
    </submittedName>
</protein>
<reference evidence="2" key="1">
    <citation type="journal article" date="2014" name="Int. J. Syst. Evol. Microbiol.">
        <title>Complete genome sequence of Corynebacterium casei LMG S-19264T (=DSM 44701T), isolated from a smear-ripened cheese.</title>
        <authorList>
            <consortium name="US DOE Joint Genome Institute (JGI-PGF)"/>
            <person name="Walter F."/>
            <person name="Albersmeier A."/>
            <person name="Kalinowski J."/>
            <person name="Ruckert C."/>
        </authorList>
    </citation>
    <scope>NUCLEOTIDE SEQUENCE</scope>
    <source>
        <strain evidence="2">JCM 3086</strain>
    </source>
</reference>
<keyword evidence="3" id="KW-1185">Reference proteome</keyword>
<sequence length="119" mass="13585">MPEEEKHEKREAADGIARLEGYLLWSAHLTEAHEQATRFTSRLSWLTTAQREDVENAYVSDHLALSRATDAHIVRRILEIRAEYTERYEHLKVRCIAWTLIAMATTVGSVTPLILAGAR</sequence>
<keyword evidence="1" id="KW-0472">Membrane</keyword>
<gene>
    <name evidence="2" type="ORF">GCM10010121_052490</name>
</gene>
<dbReference type="EMBL" id="BMQA01000019">
    <property type="protein sequence ID" value="GGJ34742.1"/>
    <property type="molecule type" value="Genomic_DNA"/>
</dbReference>
<accession>A0A917KXL2</accession>
<reference evidence="2" key="2">
    <citation type="submission" date="2020-09" db="EMBL/GenBank/DDBJ databases">
        <authorList>
            <person name="Sun Q."/>
            <person name="Ohkuma M."/>
        </authorList>
    </citation>
    <scope>NUCLEOTIDE SEQUENCE</scope>
    <source>
        <strain evidence="2">JCM 3086</strain>
    </source>
</reference>
<feature type="transmembrane region" description="Helical" evidence="1">
    <location>
        <begin position="95"/>
        <end position="118"/>
    </location>
</feature>
<proteinExistence type="predicted"/>
<evidence type="ECO:0000313" key="3">
    <source>
        <dbReference type="Proteomes" id="UP000657574"/>
    </source>
</evidence>
<evidence type="ECO:0000256" key="1">
    <source>
        <dbReference type="SAM" id="Phobius"/>
    </source>
</evidence>
<dbReference type="RefSeq" id="WP_189313717.1">
    <property type="nucleotide sequence ID" value="NZ_BMQA01000019.1"/>
</dbReference>
<dbReference type="Proteomes" id="UP000657574">
    <property type="component" value="Unassembled WGS sequence"/>
</dbReference>
<organism evidence="2 3">
    <name type="scientific">Streptomyces brasiliensis</name>
    <dbReference type="NCBI Taxonomy" id="1954"/>
    <lineage>
        <taxon>Bacteria</taxon>
        <taxon>Bacillati</taxon>
        <taxon>Actinomycetota</taxon>
        <taxon>Actinomycetes</taxon>
        <taxon>Kitasatosporales</taxon>
        <taxon>Streptomycetaceae</taxon>
        <taxon>Streptomyces</taxon>
    </lineage>
</organism>
<comment type="caution">
    <text evidence="2">The sequence shown here is derived from an EMBL/GenBank/DDBJ whole genome shotgun (WGS) entry which is preliminary data.</text>
</comment>
<evidence type="ECO:0000313" key="2">
    <source>
        <dbReference type="EMBL" id="GGJ34742.1"/>
    </source>
</evidence>
<keyword evidence="1" id="KW-1133">Transmembrane helix</keyword>
<dbReference type="AlphaFoldDB" id="A0A917KXL2"/>
<name>A0A917KXL2_9ACTN</name>